<dbReference type="PANTHER" id="PTHR30319:SF1">
    <property type="entry name" value="TRANSCRIPTIONAL REPRESSOR PAAX"/>
    <property type="match status" value="1"/>
</dbReference>
<dbReference type="Pfam" id="PF08223">
    <property type="entry name" value="PaaX_C"/>
    <property type="match status" value="1"/>
</dbReference>
<dbReference type="InterPro" id="IPR036388">
    <property type="entry name" value="WH-like_DNA-bd_sf"/>
</dbReference>
<dbReference type="EMBL" id="CP025431">
    <property type="protein sequence ID" value="AUH66614.1"/>
    <property type="molecule type" value="Genomic_DNA"/>
</dbReference>
<sequence>MSSADRDIIAGLLDGLDIRSAGFIVTVYGDIVVPRGGVLWTGTLIAICGEVGINESLVRTAVSRLVAAHRLKGERAGRRSYYRLDASARQEFDAAAALLYAEDKPARGWQILHAPAMTPEAARGLRLGHMGGPVWIRPDRGRAAPEGAICFPAADPPVLGEVAQFWDLSDLDLRYRDLLARFGDLARIAPQGGLADLTALVARLLLVHVYRGVMLRDPRLPQGALPPGWKGQEARDLFRSLYAALTPQAERYVGAHFEGVDGLLPARTPQTEARLAGVLAS</sequence>
<evidence type="ECO:0000313" key="4">
    <source>
        <dbReference type="Proteomes" id="UP000234530"/>
    </source>
</evidence>
<dbReference type="Gene3D" id="1.20.58.1460">
    <property type="match status" value="1"/>
</dbReference>
<name>A0A2H5F501_9RHOB</name>
<dbReference type="AlphaFoldDB" id="A0A2H5F501"/>
<dbReference type="GO" id="GO:0006351">
    <property type="term" value="P:DNA-templated transcription"/>
    <property type="evidence" value="ECO:0007669"/>
    <property type="project" value="InterPro"/>
</dbReference>
<organism evidence="3 4">
    <name type="scientific">Paracoccus zhejiangensis</name>
    <dbReference type="NCBI Taxonomy" id="1077935"/>
    <lineage>
        <taxon>Bacteria</taxon>
        <taxon>Pseudomonadati</taxon>
        <taxon>Pseudomonadota</taxon>
        <taxon>Alphaproteobacteria</taxon>
        <taxon>Rhodobacterales</taxon>
        <taxon>Paracoccaceae</taxon>
        <taxon>Paracoccus</taxon>
    </lineage>
</organism>
<dbReference type="InterPro" id="IPR011965">
    <property type="entry name" value="PaaX_trns_reg"/>
</dbReference>
<protein>
    <submittedName>
        <fullName evidence="3">PaaX family transcriptional regulator</fullName>
    </submittedName>
</protein>
<geneLocation type="plasmid" evidence="4">
    <name>ppz01</name>
</geneLocation>
<dbReference type="PANTHER" id="PTHR30319">
    <property type="entry name" value="PHENYLACETIC ACID REGULATOR-RELATED TRANSCRIPTIONAL REPRESSOR"/>
    <property type="match status" value="1"/>
</dbReference>
<accession>A0A2H5F501</accession>
<feature type="domain" description="Transcriptional repressor PaaX-like N-terminal" evidence="1">
    <location>
        <begin position="22"/>
        <end position="85"/>
    </location>
</feature>
<dbReference type="InterPro" id="IPR012906">
    <property type="entry name" value="PaaX-like_N"/>
</dbReference>
<proteinExistence type="predicted"/>
<dbReference type="Pfam" id="PF07848">
    <property type="entry name" value="PaaX"/>
    <property type="match status" value="1"/>
</dbReference>
<keyword evidence="4" id="KW-1185">Reference proteome</keyword>
<keyword evidence="3" id="KW-0614">Plasmid</keyword>
<dbReference type="Gene3D" id="1.10.10.10">
    <property type="entry name" value="Winged helix-like DNA-binding domain superfamily/Winged helix DNA-binding domain"/>
    <property type="match status" value="1"/>
</dbReference>
<gene>
    <name evidence="3" type="ORF">CX676_20125</name>
</gene>
<evidence type="ECO:0000259" key="1">
    <source>
        <dbReference type="Pfam" id="PF07848"/>
    </source>
</evidence>
<dbReference type="PIRSF" id="PIRSF020623">
    <property type="entry name" value="PaaX"/>
    <property type="match status" value="1"/>
</dbReference>
<dbReference type="InterPro" id="IPR013225">
    <property type="entry name" value="PaaX_C"/>
</dbReference>
<dbReference type="Proteomes" id="UP000234530">
    <property type="component" value="Plasmid pPZ01"/>
</dbReference>
<evidence type="ECO:0000259" key="2">
    <source>
        <dbReference type="Pfam" id="PF08223"/>
    </source>
</evidence>
<feature type="domain" description="Transcriptional repressor PaaX-like C-terminal" evidence="2">
    <location>
        <begin position="166"/>
        <end position="253"/>
    </location>
</feature>
<reference evidence="3 4" key="1">
    <citation type="journal article" date="2013" name="Antonie Van Leeuwenhoek">
        <title>Paracoccus zhejiangensis sp. nov., isolated from activated sludge in wastewater-treatment system.</title>
        <authorList>
            <person name="Wu Z.G."/>
            <person name="Zhang D.F."/>
            <person name="Liu Y.L."/>
            <person name="Wang F."/>
            <person name="Jiang X."/>
            <person name="Li C."/>
            <person name="Li S.P."/>
            <person name="Hong Q."/>
            <person name="Li W.J."/>
        </authorList>
    </citation>
    <scope>NUCLEOTIDE SEQUENCE [LARGE SCALE GENOMIC DNA]</scope>
    <source>
        <strain evidence="3 4">J6</strain>
        <plasmid evidence="4">Plasmid ppz01</plasmid>
    </source>
</reference>
<evidence type="ECO:0000313" key="3">
    <source>
        <dbReference type="EMBL" id="AUH66614.1"/>
    </source>
</evidence>
<dbReference type="KEGG" id="pzh:CX676_20125"/>
<dbReference type="OrthoDB" id="2270427at2"/>
<dbReference type="RefSeq" id="WP_101754585.1">
    <property type="nucleotide sequence ID" value="NZ_CP025431.1"/>
</dbReference>